<evidence type="ECO:0000256" key="7">
    <source>
        <dbReference type="ARBA" id="ARBA00022985"/>
    </source>
</evidence>
<evidence type="ECO:0000256" key="3">
    <source>
        <dbReference type="ARBA" id="ARBA00022516"/>
    </source>
</evidence>
<evidence type="ECO:0000256" key="2">
    <source>
        <dbReference type="ARBA" id="ARBA00022475"/>
    </source>
</evidence>
<dbReference type="AlphaFoldDB" id="A0A1I3DPG6"/>
<proteinExistence type="predicted"/>
<feature type="transmembrane region" description="Helical" evidence="11">
    <location>
        <begin position="141"/>
        <end position="158"/>
    </location>
</feature>
<dbReference type="SUPFAM" id="SSF103481">
    <property type="entry name" value="Multidrug resistance efflux transporter EmrE"/>
    <property type="match status" value="2"/>
</dbReference>
<feature type="domain" description="EamA" evidence="12">
    <location>
        <begin position="142"/>
        <end position="274"/>
    </location>
</feature>
<reference evidence="13 14" key="1">
    <citation type="submission" date="2016-10" db="EMBL/GenBank/DDBJ databases">
        <authorList>
            <person name="de Groot N.N."/>
        </authorList>
    </citation>
    <scope>NUCLEOTIDE SEQUENCE [LARGE SCALE GENOMIC DNA]</scope>
    <source>
        <strain evidence="13 14">LMG 23650</strain>
    </source>
</reference>
<evidence type="ECO:0000256" key="9">
    <source>
        <dbReference type="ARBA" id="ARBA00023098"/>
    </source>
</evidence>
<feature type="domain" description="EamA" evidence="12">
    <location>
        <begin position="8"/>
        <end position="128"/>
    </location>
</feature>
<evidence type="ECO:0000256" key="6">
    <source>
        <dbReference type="ARBA" id="ARBA00022692"/>
    </source>
</evidence>
<dbReference type="OrthoDB" id="9783707at2"/>
<organism evidence="13 14">
    <name type="scientific">Paraburkholderia megapolitana</name>
    <dbReference type="NCBI Taxonomy" id="420953"/>
    <lineage>
        <taxon>Bacteria</taxon>
        <taxon>Pseudomonadati</taxon>
        <taxon>Pseudomonadota</taxon>
        <taxon>Betaproteobacteria</taxon>
        <taxon>Burkholderiales</taxon>
        <taxon>Burkholderiaceae</taxon>
        <taxon>Paraburkholderia</taxon>
    </lineage>
</organism>
<dbReference type="RefSeq" id="WP_091006853.1">
    <property type="nucleotide sequence ID" value="NZ_CP041743.1"/>
</dbReference>
<evidence type="ECO:0000256" key="11">
    <source>
        <dbReference type="SAM" id="Phobius"/>
    </source>
</evidence>
<dbReference type="PANTHER" id="PTHR30561">
    <property type="entry name" value="SMR FAMILY PROTON-DEPENDENT DRUG EFFLUX TRANSPORTER SUGE"/>
    <property type="match status" value="1"/>
</dbReference>
<dbReference type="InterPro" id="IPR000620">
    <property type="entry name" value="EamA_dom"/>
</dbReference>
<keyword evidence="6 11" id="KW-0812">Transmembrane</keyword>
<feature type="transmembrane region" description="Helical" evidence="11">
    <location>
        <begin position="201"/>
        <end position="223"/>
    </location>
</feature>
<keyword evidence="5" id="KW-0441">Lipid A biosynthesis</keyword>
<comment type="subcellular location">
    <subcellularLocation>
        <location evidence="1">Cell membrane</location>
        <topology evidence="1">Multi-pass membrane protein</topology>
    </subcellularLocation>
</comment>
<dbReference type="InterPro" id="IPR037185">
    <property type="entry name" value="EmrE-like"/>
</dbReference>
<feature type="transmembrane region" description="Helical" evidence="11">
    <location>
        <begin position="58"/>
        <end position="80"/>
    </location>
</feature>
<evidence type="ECO:0000256" key="4">
    <source>
        <dbReference type="ARBA" id="ARBA00022519"/>
    </source>
</evidence>
<dbReference type="GO" id="GO:0009245">
    <property type="term" value="P:lipid A biosynthetic process"/>
    <property type="evidence" value="ECO:0007669"/>
    <property type="project" value="UniProtKB-KW"/>
</dbReference>
<keyword evidence="3" id="KW-0444">Lipid biosynthesis</keyword>
<evidence type="ECO:0000313" key="13">
    <source>
        <dbReference type="EMBL" id="SFH88632.1"/>
    </source>
</evidence>
<protein>
    <submittedName>
        <fullName evidence="13">Permease of the drug/metabolite transporter (DMT) superfamily</fullName>
    </submittedName>
</protein>
<keyword evidence="2" id="KW-1003">Cell membrane</keyword>
<dbReference type="GO" id="GO:0022857">
    <property type="term" value="F:transmembrane transporter activity"/>
    <property type="evidence" value="ECO:0007669"/>
    <property type="project" value="InterPro"/>
</dbReference>
<dbReference type="GO" id="GO:0009103">
    <property type="term" value="P:lipopolysaccharide biosynthetic process"/>
    <property type="evidence" value="ECO:0007669"/>
    <property type="project" value="UniProtKB-KW"/>
</dbReference>
<evidence type="ECO:0000313" key="14">
    <source>
        <dbReference type="Proteomes" id="UP000199548"/>
    </source>
</evidence>
<keyword evidence="14" id="KW-1185">Reference proteome</keyword>
<dbReference type="InterPro" id="IPR000390">
    <property type="entry name" value="Small_drug/metabolite_transptr"/>
</dbReference>
<feature type="transmembrane region" description="Helical" evidence="11">
    <location>
        <begin position="30"/>
        <end position="51"/>
    </location>
</feature>
<evidence type="ECO:0000256" key="5">
    <source>
        <dbReference type="ARBA" id="ARBA00022556"/>
    </source>
</evidence>
<evidence type="ECO:0000256" key="10">
    <source>
        <dbReference type="ARBA" id="ARBA00023136"/>
    </source>
</evidence>
<keyword evidence="10 11" id="KW-0472">Membrane</keyword>
<dbReference type="EMBL" id="FOQU01000001">
    <property type="protein sequence ID" value="SFH88632.1"/>
    <property type="molecule type" value="Genomic_DNA"/>
</dbReference>
<dbReference type="Pfam" id="PF00892">
    <property type="entry name" value="EamA"/>
    <property type="match status" value="2"/>
</dbReference>
<sequence length="276" mass="29237">MISSMSGFVLLAALLHATWNAMLHGNRDRFLSMTWMSIGIAPIATAVALSVPVPAQAAWPYIAVSGLVHGLYNLCLVYAYQRSDLGEAYPIARGSSPMLVALGAAVFANEQIHILQAAGIALVSCGIISFALQRRRPSRESIVAALLTGATIALYTVIDGIGVRRAGGHAISYTAWMFAFYWLMPAIFIAKRGRSALRASFADIGTSVSGGVVSIAAYGIVIWAMQYGAMGTVSALRETSVVFAVLIGRLFLREEVTFARFVSCVVIAAGAVCIGL</sequence>
<keyword evidence="8 11" id="KW-1133">Transmembrane helix</keyword>
<keyword evidence="7" id="KW-0448">Lipopolysaccharide biosynthesis</keyword>
<name>A0A1I3DPG6_9BURK</name>
<feature type="transmembrane region" description="Helical" evidence="11">
    <location>
        <begin position="112"/>
        <end position="132"/>
    </location>
</feature>
<keyword evidence="4" id="KW-0997">Cell inner membrane</keyword>
<gene>
    <name evidence="13" type="ORF">SAMN05192543_101451</name>
</gene>
<dbReference type="PANTHER" id="PTHR30561:SF9">
    <property type="entry name" value="4-AMINO-4-DEOXY-L-ARABINOSE-PHOSPHOUNDECAPRENOL FLIPPASE SUBUNIT ARNF-RELATED"/>
    <property type="match status" value="1"/>
</dbReference>
<accession>A0A1I3DPG6</accession>
<dbReference type="GO" id="GO:0005886">
    <property type="term" value="C:plasma membrane"/>
    <property type="evidence" value="ECO:0007669"/>
    <property type="project" value="UniProtKB-SubCell"/>
</dbReference>
<dbReference type="Proteomes" id="UP000199548">
    <property type="component" value="Unassembled WGS sequence"/>
</dbReference>
<evidence type="ECO:0000259" key="12">
    <source>
        <dbReference type="Pfam" id="PF00892"/>
    </source>
</evidence>
<feature type="transmembrane region" description="Helical" evidence="11">
    <location>
        <begin position="170"/>
        <end position="189"/>
    </location>
</feature>
<evidence type="ECO:0000256" key="1">
    <source>
        <dbReference type="ARBA" id="ARBA00004651"/>
    </source>
</evidence>
<evidence type="ECO:0000256" key="8">
    <source>
        <dbReference type="ARBA" id="ARBA00022989"/>
    </source>
</evidence>
<dbReference type="Gene3D" id="1.10.3730.20">
    <property type="match status" value="2"/>
</dbReference>
<keyword evidence="9" id="KW-0443">Lipid metabolism</keyword>